<dbReference type="KEGG" id="meg:DKB62_01700"/>
<organism evidence="3 4">
    <name type="scientific">Megasphaera stantonii</name>
    <dbReference type="NCBI Taxonomy" id="2144175"/>
    <lineage>
        <taxon>Bacteria</taxon>
        <taxon>Bacillati</taxon>
        <taxon>Bacillota</taxon>
        <taxon>Negativicutes</taxon>
        <taxon>Veillonellales</taxon>
        <taxon>Veillonellaceae</taxon>
        <taxon>Megasphaera</taxon>
    </lineage>
</organism>
<evidence type="ECO:0000259" key="2">
    <source>
        <dbReference type="Pfam" id="PF12158"/>
    </source>
</evidence>
<protein>
    <submittedName>
        <fullName evidence="3">DUF3592 domain-containing protein</fullName>
    </submittedName>
</protein>
<dbReference type="OrthoDB" id="1623608at2"/>
<dbReference type="AlphaFoldDB" id="A0A346AWZ2"/>
<name>A0A346AWZ2_9FIRM</name>
<evidence type="ECO:0000313" key="4">
    <source>
        <dbReference type="Proteomes" id="UP000254337"/>
    </source>
</evidence>
<dbReference type="RefSeq" id="WP_087477059.1">
    <property type="nucleotide sequence ID" value="NZ_CALYAU010000003.1"/>
</dbReference>
<proteinExistence type="predicted"/>
<accession>A0A346AWZ2</accession>
<dbReference type="Pfam" id="PF12158">
    <property type="entry name" value="DUF3592"/>
    <property type="match status" value="1"/>
</dbReference>
<feature type="transmembrane region" description="Helical" evidence="1">
    <location>
        <begin position="111"/>
        <end position="131"/>
    </location>
</feature>
<feature type="transmembrane region" description="Helical" evidence="1">
    <location>
        <begin position="6"/>
        <end position="24"/>
    </location>
</feature>
<dbReference type="Proteomes" id="UP000254337">
    <property type="component" value="Chromosome"/>
</dbReference>
<feature type="domain" description="DUF3592" evidence="2">
    <location>
        <begin position="38"/>
        <end position="103"/>
    </location>
</feature>
<sequence length="132" mass="15262">MSIFYYLPALIGIVFIIVGTYHGWKLRRLVGRCKAAATGTLLGFEQQKSKSGDRYFPVVEFSDGEQTYRARYGFGSPEWDIVAGDEVDLRYNPDNPEEIYLYHKQSLRQQYASPFFVIVGGLIFIFAYYYLL</sequence>
<reference evidence="3 4" key="1">
    <citation type="submission" date="2018-05" db="EMBL/GenBank/DDBJ databases">
        <title>Complete genome sequence of Megasphaera sp. AJH120T, isolated from the ceca of a chicken.</title>
        <authorList>
            <person name="Maki J."/>
            <person name="Looft T."/>
        </authorList>
    </citation>
    <scope>NUCLEOTIDE SEQUENCE [LARGE SCALE GENOMIC DNA]</scope>
    <source>
        <strain evidence="3 4">AJH120</strain>
    </source>
</reference>
<evidence type="ECO:0000256" key="1">
    <source>
        <dbReference type="SAM" id="Phobius"/>
    </source>
</evidence>
<evidence type="ECO:0000313" key="3">
    <source>
        <dbReference type="EMBL" id="AXL20385.1"/>
    </source>
</evidence>
<keyword evidence="1" id="KW-0472">Membrane</keyword>
<gene>
    <name evidence="3" type="ORF">DKB62_01700</name>
</gene>
<dbReference type="EMBL" id="CP029462">
    <property type="protein sequence ID" value="AXL20385.1"/>
    <property type="molecule type" value="Genomic_DNA"/>
</dbReference>
<keyword evidence="1" id="KW-0812">Transmembrane</keyword>
<dbReference type="InterPro" id="IPR021994">
    <property type="entry name" value="DUF3592"/>
</dbReference>
<keyword evidence="4" id="KW-1185">Reference proteome</keyword>
<keyword evidence="1" id="KW-1133">Transmembrane helix</keyword>